<keyword evidence="1" id="KW-1133">Transmembrane helix</keyword>
<dbReference type="Proteomes" id="UP000479710">
    <property type="component" value="Unassembled WGS sequence"/>
</dbReference>
<keyword evidence="3" id="KW-1185">Reference proteome</keyword>
<gene>
    <name evidence="2" type="ORF">E2562_035652</name>
</gene>
<dbReference type="AlphaFoldDB" id="A0A6G1FFG3"/>
<feature type="transmembrane region" description="Helical" evidence="1">
    <location>
        <begin position="24"/>
        <end position="46"/>
    </location>
</feature>
<reference evidence="2 3" key="1">
    <citation type="submission" date="2019-11" db="EMBL/GenBank/DDBJ databases">
        <title>Whole genome sequence of Oryza granulata.</title>
        <authorList>
            <person name="Li W."/>
        </authorList>
    </citation>
    <scope>NUCLEOTIDE SEQUENCE [LARGE SCALE GENOMIC DNA]</scope>
    <source>
        <strain evidence="3">cv. Menghai</strain>
        <tissue evidence="2">Leaf</tissue>
    </source>
</reference>
<evidence type="ECO:0000313" key="3">
    <source>
        <dbReference type="Proteomes" id="UP000479710"/>
    </source>
</evidence>
<comment type="caution">
    <text evidence="2">The sequence shown here is derived from an EMBL/GenBank/DDBJ whole genome shotgun (WGS) entry which is preliminary data.</text>
</comment>
<protein>
    <submittedName>
        <fullName evidence="2">Uncharacterized protein</fullName>
    </submittedName>
</protein>
<evidence type="ECO:0000313" key="2">
    <source>
        <dbReference type="EMBL" id="KAF0935686.1"/>
    </source>
</evidence>
<keyword evidence="1" id="KW-0472">Membrane</keyword>
<name>A0A6G1FFG3_9ORYZ</name>
<dbReference type="EMBL" id="SPHZ02000001">
    <property type="protein sequence ID" value="KAF0935686.1"/>
    <property type="molecule type" value="Genomic_DNA"/>
</dbReference>
<keyword evidence="1" id="KW-0812">Transmembrane</keyword>
<sequence length="64" mass="6786">MVVDAAHHPAVGLASVSSSLSRCLLYVCSMPACRLFCVLLLVVVVVPSSRLTSVVAISAIQCRW</sequence>
<accession>A0A6G1FFG3</accession>
<organism evidence="2 3">
    <name type="scientific">Oryza meyeriana var. granulata</name>
    <dbReference type="NCBI Taxonomy" id="110450"/>
    <lineage>
        <taxon>Eukaryota</taxon>
        <taxon>Viridiplantae</taxon>
        <taxon>Streptophyta</taxon>
        <taxon>Embryophyta</taxon>
        <taxon>Tracheophyta</taxon>
        <taxon>Spermatophyta</taxon>
        <taxon>Magnoliopsida</taxon>
        <taxon>Liliopsida</taxon>
        <taxon>Poales</taxon>
        <taxon>Poaceae</taxon>
        <taxon>BOP clade</taxon>
        <taxon>Oryzoideae</taxon>
        <taxon>Oryzeae</taxon>
        <taxon>Oryzinae</taxon>
        <taxon>Oryza</taxon>
        <taxon>Oryza meyeriana</taxon>
    </lineage>
</organism>
<evidence type="ECO:0000256" key="1">
    <source>
        <dbReference type="SAM" id="Phobius"/>
    </source>
</evidence>
<proteinExistence type="predicted"/>